<gene>
    <name evidence="1" type="ORF">QFC19_005351</name>
</gene>
<sequence>MQTSLTDSVLPGNVPRTDPEGWRLLVSQDSHGQHKWVYLYPEDSRRETWQQSKMDKYWLGLNTGAKELPKAETPMQAARNGFEFYKQIQAEDGHWAGAYGGNYPALTPYHLKYSVPDGNCASPPPCPRTPSGPLFLIPGLVIGMYVMGVSLRPEQKIEMIRYLLRKRRKEGGWGLHTAAPPTTFGTVMNYVSLRILGLEPDVPVMIETRAWIHKMASDQSLGPSHFYRRRRMCPFVGESLVEHPQCLRMGRRQSDPARAMTGVLGPGCCLNGSLFIPGDGGSIQGMFVRRIGALCHSSILTLHTRRADIPLGYLYGRKFQGEVTPLVEQIRQEIYLQPYDTIDFSQHRNNIHPVDIYNPHHPVLDVLNSVLATYEACAFPPLRRKGLEAAYKLVVYEDENTGYQTVGPVSKMLNMVCRFAAEGRDSAAFKQHIAKIDDFLWMSEEGLMMTGTNGSQLWDIAFISQAVVETGLGEEKVNRESCLRALDWLDKAQIRDNPKWYKEAYRHRSKGAWPFSTPEQSYTVSDCAGEGMKAVLALQSLSYTPQAVNEQRLKDCVDLLLTMQNSNGGFASYELVRGSKKLEWLNTAEVFGKYTKLTELLGD</sequence>
<proteinExistence type="predicted"/>
<dbReference type="Proteomes" id="UP001241377">
    <property type="component" value="Unassembled WGS sequence"/>
</dbReference>
<evidence type="ECO:0000313" key="1">
    <source>
        <dbReference type="EMBL" id="KAJ9100955.1"/>
    </source>
</evidence>
<name>A0ACC2VPF7_9TREE</name>
<protein>
    <submittedName>
        <fullName evidence="1">Uncharacterized protein</fullName>
    </submittedName>
</protein>
<organism evidence="1 2">
    <name type="scientific">Naganishia cerealis</name>
    <dbReference type="NCBI Taxonomy" id="610337"/>
    <lineage>
        <taxon>Eukaryota</taxon>
        <taxon>Fungi</taxon>
        <taxon>Dikarya</taxon>
        <taxon>Basidiomycota</taxon>
        <taxon>Agaricomycotina</taxon>
        <taxon>Tremellomycetes</taxon>
        <taxon>Filobasidiales</taxon>
        <taxon>Filobasidiaceae</taxon>
        <taxon>Naganishia</taxon>
    </lineage>
</organism>
<evidence type="ECO:0000313" key="2">
    <source>
        <dbReference type="Proteomes" id="UP001241377"/>
    </source>
</evidence>
<dbReference type="EMBL" id="JASBWR010000060">
    <property type="protein sequence ID" value="KAJ9100955.1"/>
    <property type="molecule type" value="Genomic_DNA"/>
</dbReference>
<reference evidence="1" key="1">
    <citation type="submission" date="2023-04" db="EMBL/GenBank/DDBJ databases">
        <title>Draft Genome sequencing of Naganishia species isolated from polar environments using Oxford Nanopore Technology.</title>
        <authorList>
            <person name="Leo P."/>
            <person name="Venkateswaran K."/>
        </authorList>
    </citation>
    <scope>NUCLEOTIDE SEQUENCE</scope>
    <source>
        <strain evidence="1">MNA-CCFEE 5261</strain>
    </source>
</reference>
<accession>A0ACC2VPF7</accession>
<keyword evidence="2" id="KW-1185">Reference proteome</keyword>
<comment type="caution">
    <text evidence="1">The sequence shown here is derived from an EMBL/GenBank/DDBJ whole genome shotgun (WGS) entry which is preliminary data.</text>
</comment>